<gene>
    <name evidence="1" type="ORF">PPYR_10420</name>
</gene>
<organism evidence="1 2">
    <name type="scientific">Photinus pyralis</name>
    <name type="common">Common eastern firefly</name>
    <name type="synonym">Lampyris pyralis</name>
    <dbReference type="NCBI Taxonomy" id="7054"/>
    <lineage>
        <taxon>Eukaryota</taxon>
        <taxon>Metazoa</taxon>
        <taxon>Ecdysozoa</taxon>
        <taxon>Arthropoda</taxon>
        <taxon>Hexapoda</taxon>
        <taxon>Insecta</taxon>
        <taxon>Pterygota</taxon>
        <taxon>Neoptera</taxon>
        <taxon>Endopterygota</taxon>
        <taxon>Coleoptera</taxon>
        <taxon>Polyphaga</taxon>
        <taxon>Elateriformia</taxon>
        <taxon>Elateroidea</taxon>
        <taxon>Lampyridae</taxon>
        <taxon>Lampyrinae</taxon>
        <taxon>Photinus</taxon>
    </lineage>
</organism>
<name>A0A5N4AGD1_PHOPY</name>
<protein>
    <submittedName>
        <fullName evidence="1">Uncharacterized protein</fullName>
    </submittedName>
</protein>
<proteinExistence type="predicted"/>
<sequence length="208" mass="24214">MSKYLFCYCIRITEMQEAPRSPCRALYIPDTPFLLTIPPSISKKKIDCQAPLTYYVLLIYIFLSTVVSPNHKHARGQIPAYVLYPNTIIYLYQGRRKEETGNVFNSQIPSHAFYLLDILLPRKFHTPSHTVLIQTFFLHLLRIMFQMSQITSTYYNQIQFVNCIRAAEKTKRGTYSQIPCILLARFELPEKLIIIAFSCPKFFLILSG</sequence>
<dbReference type="EMBL" id="VVIM01000007">
    <property type="protein sequence ID" value="KAB0796359.1"/>
    <property type="molecule type" value="Genomic_DNA"/>
</dbReference>
<reference evidence="1 2" key="1">
    <citation type="journal article" date="2018" name="Elife">
        <title>Firefly genomes illuminate parallel origins of bioluminescence in beetles.</title>
        <authorList>
            <person name="Fallon T.R."/>
            <person name="Lower S.E."/>
            <person name="Chang C.H."/>
            <person name="Bessho-Uehara M."/>
            <person name="Martin G.J."/>
            <person name="Bewick A.J."/>
            <person name="Behringer M."/>
            <person name="Debat H.J."/>
            <person name="Wong I."/>
            <person name="Day J.C."/>
            <person name="Suvorov A."/>
            <person name="Silva C.J."/>
            <person name="Stanger-Hall K.F."/>
            <person name="Hall D.W."/>
            <person name="Schmitz R.J."/>
            <person name="Nelson D.R."/>
            <person name="Lewis S.M."/>
            <person name="Shigenobu S."/>
            <person name="Bybee S.M."/>
            <person name="Larracuente A.M."/>
            <person name="Oba Y."/>
            <person name="Weng J.K."/>
        </authorList>
    </citation>
    <scope>NUCLEOTIDE SEQUENCE [LARGE SCALE GENOMIC DNA]</scope>
    <source>
        <strain evidence="1">1611_PpyrPB1</strain>
        <tissue evidence="1">Whole body</tissue>
    </source>
</reference>
<dbReference type="AlphaFoldDB" id="A0A5N4AGD1"/>
<dbReference type="Proteomes" id="UP000327044">
    <property type="component" value="Unassembled WGS sequence"/>
</dbReference>
<comment type="caution">
    <text evidence="1">The sequence shown here is derived from an EMBL/GenBank/DDBJ whole genome shotgun (WGS) entry which is preliminary data.</text>
</comment>
<keyword evidence="2" id="KW-1185">Reference proteome</keyword>
<evidence type="ECO:0000313" key="1">
    <source>
        <dbReference type="EMBL" id="KAB0796359.1"/>
    </source>
</evidence>
<evidence type="ECO:0000313" key="2">
    <source>
        <dbReference type="Proteomes" id="UP000327044"/>
    </source>
</evidence>
<accession>A0A5N4AGD1</accession>
<dbReference type="InParanoid" id="A0A5N4AGD1"/>